<keyword evidence="1" id="KW-1133">Transmembrane helix</keyword>
<dbReference type="Proteomes" id="UP000179258">
    <property type="component" value="Unassembled WGS sequence"/>
</dbReference>
<accession>A0A1G2R566</accession>
<name>A0A1G2R566_9BACT</name>
<dbReference type="AlphaFoldDB" id="A0A1G2R566"/>
<gene>
    <name evidence="2" type="ORF">A3D59_01350</name>
</gene>
<sequence length="204" mass="22144">MKVINQINKKTLFIILGVTGAAAALIVVVALAGDFKFSLSLNPSAKQGSEAGEFLTYNNAEKGIAIQYPSQWQMSEKGSSDPTVIVTFLSPIEVGPNIKINLRVQMDDAGQPLSLEALSNYVVENHASGFPSGQKVEEGDRTLAGLPGHYLVYADTQQGVPVKWLTVWTTKDTKAYLVTFSSTVADYDKLLPTVQKMIDSFQTQ</sequence>
<keyword evidence="1" id="KW-0472">Membrane</keyword>
<dbReference type="Gene3D" id="3.40.1000.10">
    <property type="entry name" value="Mog1/PsbP, alpha/beta/alpha sandwich"/>
    <property type="match status" value="1"/>
</dbReference>
<evidence type="ECO:0000313" key="3">
    <source>
        <dbReference type="Proteomes" id="UP000179258"/>
    </source>
</evidence>
<protein>
    <recommendedName>
        <fullName evidence="4">PsbP C-terminal domain-containing protein</fullName>
    </recommendedName>
</protein>
<evidence type="ECO:0000313" key="2">
    <source>
        <dbReference type="EMBL" id="OHA67392.1"/>
    </source>
</evidence>
<proteinExistence type="predicted"/>
<dbReference type="Pfam" id="PF18933">
    <property type="entry name" value="PsbP_2"/>
    <property type="match status" value="1"/>
</dbReference>
<evidence type="ECO:0008006" key="4">
    <source>
        <dbReference type="Google" id="ProtNLM"/>
    </source>
</evidence>
<comment type="caution">
    <text evidence="2">The sequence shown here is derived from an EMBL/GenBank/DDBJ whole genome shotgun (WGS) entry which is preliminary data.</text>
</comment>
<evidence type="ECO:0000256" key="1">
    <source>
        <dbReference type="SAM" id="Phobius"/>
    </source>
</evidence>
<reference evidence="2 3" key="1">
    <citation type="journal article" date="2016" name="Nat. Commun.">
        <title>Thousands of microbial genomes shed light on interconnected biogeochemical processes in an aquifer system.</title>
        <authorList>
            <person name="Anantharaman K."/>
            <person name="Brown C.T."/>
            <person name="Hug L.A."/>
            <person name="Sharon I."/>
            <person name="Castelle C.J."/>
            <person name="Probst A.J."/>
            <person name="Thomas B.C."/>
            <person name="Singh A."/>
            <person name="Wilkins M.J."/>
            <person name="Karaoz U."/>
            <person name="Brodie E.L."/>
            <person name="Williams K.H."/>
            <person name="Hubbard S.S."/>
            <person name="Banfield J.F."/>
        </authorList>
    </citation>
    <scope>NUCLEOTIDE SEQUENCE [LARGE SCALE GENOMIC DNA]</scope>
</reference>
<feature type="transmembrane region" description="Helical" evidence="1">
    <location>
        <begin position="12"/>
        <end position="33"/>
    </location>
</feature>
<dbReference type="EMBL" id="MHTX01000041">
    <property type="protein sequence ID" value="OHA67392.1"/>
    <property type="molecule type" value="Genomic_DNA"/>
</dbReference>
<keyword evidence="1" id="KW-0812">Transmembrane</keyword>
<organism evidence="2 3">
    <name type="scientific">Candidatus Wildermuthbacteria bacterium RIFCSPHIGHO2_02_FULL_47_17</name>
    <dbReference type="NCBI Taxonomy" id="1802452"/>
    <lineage>
        <taxon>Bacteria</taxon>
        <taxon>Candidatus Wildermuthiibacteriota</taxon>
    </lineage>
</organism>